<organism evidence="17 18">
    <name type="scientific">Rubinisphaera brasiliensis (strain ATCC 49424 / DSM 5305 / JCM 21570 / IAM 15109 / NBRC 103401 / IFAM 1448)</name>
    <name type="common">Planctomyces brasiliensis</name>
    <dbReference type="NCBI Taxonomy" id="756272"/>
    <lineage>
        <taxon>Bacteria</taxon>
        <taxon>Pseudomonadati</taxon>
        <taxon>Planctomycetota</taxon>
        <taxon>Planctomycetia</taxon>
        <taxon>Planctomycetales</taxon>
        <taxon>Planctomycetaceae</taxon>
        <taxon>Rubinisphaera</taxon>
    </lineage>
</organism>
<keyword evidence="7 14" id="KW-0067">ATP-binding</keyword>
<sequence>MPYTPQQAQAIQTRDVSIALAAGAGCGKTFVLTQRFVTELLQQPSAETLSGLMAITFTDRAAREMRDRIREAVRDQLLTCEDADQPAWQEILQNLETARVQTIHAFCGATLRTHATELGLDPDFGMLDEPTAAAMRNQVIQSELSRLLRERNADLQELILRYGLEGTMSRLQSLVLQRFQLAEARQVAADEEELEAHWREYHQQVFLPERMRSLSQESDAPLLFSLLRENECTAPKMSERRIVLLGLLEELERTGTLSREQLEDLKDNAKIQGARENHWPDPEVHHQVKEACERLRKEVGALIDVLTLDEEAVRLAARYGMQALRITESVVAAYEQAKQDRAMLDFDDLLLNLRDLLQTRPAAKEQLQKSTKFLLLDEFQDTDPVQSEIVRAICGDRLTSGGLFLVGDVKQSIYRFRRADPTVFRQLRSEIPQKGQLALTKNFRSQQGVLDFVNFLFGPAMGEEYDALEAFDQTDYPPAEKTEFLFANDPELTKPSAGEARVVEAEWIAARIEELLSDPTPRVRKRDKATGEVTLRRVEPGDITVLFRAFSNLGLYEDALRKRHLDYYVVAGRAFFAQQEVFDMVNLCRYLDDDTDETTLVGVLRSPLFGWNDDTIMQMGRQFGEFSPALLSDEMPAGVTTDQASAVKSARRVLRELLGRRLSSGIGPLLRFAVEQTAYDAALMTEFLGERKVANLRKLLDMADDFDQVGFLGMSEFADRLLESISEEAKEELAATHPESGNVVRLMTVHQSKGLEFPVVFVADVNRPSRNNTDTAVLSPVLGPLLGLPRGAETEQKNPGMMMHSHAEGLEDQAESIRLFYVATTRAADLLILSAYFDEETKASGSWMKLLQERFDLQTGLPHGDQLLGQTQQAGIERDRIPRIAVRSEIPQVAKPKKVPRKLKLADWDDVLATTEPVAPPAIALPLEPDRAYRERFSVSELESVDSSFHSAMVTSGSTSNEASAAVRLREAELLGNLLHAALEQFDPALPPDNLSEFIERLATGFSDYIAPDLRETAVSRFRQLLDSDFILELKTAGRLYRETEFLLRWSRPEVGRPAFIAGTVDCLLQDSEGAWHLIDYKTGNLPAEPSAVVDKFGLQMTLYAKAIEQLTGNPPRSIRIVQVNENPRTVKIDLTAERIRDFEAAIDQAIVFLRSNPVPDQPEQLSN</sequence>
<keyword evidence="10" id="KW-0413">Isomerase</keyword>
<dbReference type="PANTHER" id="PTHR11070">
    <property type="entry name" value="UVRD / RECB / PCRA DNA HELICASE FAMILY MEMBER"/>
    <property type="match status" value="1"/>
</dbReference>
<keyword evidence="1" id="KW-0540">Nuclease</keyword>
<keyword evidence="3" id="KW-0227">DNA damage</keyword>
<keyword evidence="18" id="KW-1185">Reference proteome</keyword>
<dbReference type="InterPro" id="IPR027417">
    <property type="entry name" value="P-loop_NTPase"/>
</dbReference>
<dbReference type="EMBL" id="CP002546">
    <property type="protein sequence ID" value="ADY60215.1"/>
    <property type="molecule type" value="Genomic_DNA"/>
</dbReference>
<evidence type="ECO:0000259" key="15">
    <source>
        <dbReference type="PROSITE" id="PS51198"/>
    </source>
</evidence>
<dbReference type="SUPFAM" id="SSF52980">
    <property type="entry name" value="Restriction endonuclease-like"/>
    <property type="match status" value="1"/>
</dbReference>
<protein>
    <recommendedName>
        <fullName evidence="12">DNA 3'-5' helicase</fullName>
        <ecNumber evidence="12">5.6.2.4</ecNumber>
    </recommendedName>
</protein>
<evidence type="ECO:0000256" key="4">
    <source>
        <dbReference type="ARBA" id="ARBA00022801"/>
    </source>
</evidence>
<dbReference type="GO" id="GO:0005524">
    <property type="term" value="F:ATP binding"/>
    <property type="evidence" value="ECO:0007669"/>
    <property type="project" value="UniProtKB-UniRule"/>
</dbReference>
<evidence type="ECO:0000256" key="11">
    <source>
        <dbReference type="ARBA" id="ARBA00034617"/>
    </source>
</evidence>
<evidence type="ECO:0000256" key="6">
    <source>
        <dbReference type="ARBA" id="ARBA00022839"/>
    </source>
</evidence>
<name>F0SQZ4_RUBBR</name>
<dbReference type="SUPFAM" id="SSF52540">
    <property type="entry name" value="P-loop containing nucleoside triphosphate hydrolases"/>
    <property type="match status" value="1"/>
</dbReference>
<keyword evidence="2 14" id="KW-0547">Nucleotide-binding</keyword>
<accession>F0SQZ4</accession>
<evidence type="ECO:0000256" key="12">
    <source>
        <dbReference type="ARBA" id="ARBA00034808"/>
    </source>
</evidence>
<dbReference type="InterPro" id="IPR014017">
    <property type="entry name" value="DNA_helicase_UvrD-like_C"/>
</dbReference>
<dbReference type="PROSITE" id="PS51217">
    <property type="entry name" value="UVRD_HELICASE_CTER"/>
    <property type="match status" value="1"/>
</dbReference>
<dbReference type="RefSeq" id="WP_013628939.1">
    <property type="nucleotide sequence ID" value="NC_015174.1"/>
</dbReference>
<dbReference type="AlphaFoldDB" id="F0SQZ4"/>
<dbReference type="InterPro" id="IPR014016">
    <property type="entry name" value="UvrD-like_ATP-bd"/>
</dbReference>
<evidence type="ECO:0000256" key="3">
    <source>
        <dbReference type="ARBA" id="ARBA00022763"/>
    </source>
</evidence>
<dbReference type="eggNOG" id="COG1074">
    <property type="taxonomic scope" value="Bacteria"/>
</dbReference>
<dbReference type="Proteomes" id="UP000006860">
    <property type="component" value="Chromosome"/>
</dbReference>
<dbReference type="Pfam" id="PF12705">
    <property type="entry name" value="PDDEXK_1"/>
    <property type="match status" value="1"/>
</dbReference>
<evidence type="ECO:0000313" key="17">
    <source>
        <dbReference type="EMBL" id="ADY60215.1"/>
    </source>
</evidence>
<keyword evidence="5 14" id="KW-0347">Helicase</keyword>
<feature type="domain" description="UvrD-like helicase ATP-binding" evidence="15">
    <location>
        <begin position="1"/>
        <end position="446"/>
    </location>
</feature>
<dbReference type="GO" id="GO:0033202">
    <property type="term" value="C:DNA helicase complex"/>
    <property type="evidence" value="ECO:0007669"/>
    <property type="project" value="TreeGrafter"/>
</dbReference>
<keyword evidence="6" id="KW-0269">Exonuclease</keyword>
<dbReference type="Gene3D" id="1.10.486.10">
    <property type="entry name" value="PCRA, domain 4"/>
    <property type="match status" value="1"/>
</dbReference>
<comment type="catalytic activity">
    <reaction evidence="13">
        <text>ATP + H2O = ADP + phosphate + H(+)</text>
        <dbReference type="Rhea" id="RHEA:13065"/>
        <dbReference type="ChEBI" id="CHEBI:15377"/>
        <dbReference type="ChEBI" id="CHEBI:15378"/>
        <dbReference type="ChEBI" id="CHEBI:30616"/>
        <dbReference type="ChEBI" id="CHEBI:43474"/>
        <dbReference type="ChEBI" id="CHEBI:456216"/>
        <dbReference type="EC" id="5.6.2.4"/>
    </reaction>
</comment>
<dbReference type="KEGG" id="pbs:Plabr_2615"/>
<evidence type="ECO:0000256" key="8">
    <source>
        <dbReference type="ARBA" id="ARBA00023125"/>
    </source>
</evidence>
<dbReference type="GO" id="GO:0000725">
    <property type="term" value="P:recombinational repair"/>
    <property type="evidence" value="ECO:0007669"/>
    <property type="project" value="TreeGrafter"/>
</dbReference>
<feature type="binding site" evidence="14">
    <location>
        <begin position="22"/>
        <end position="29"/>
    </location>
    <ligand>
        <name>ATP</name>
        <dbReference type="ChEBI" id="CHEBI:30616"/>
    </ligand>
</feature>
<feature type="domain" description="UvrD-like helicase C-terminal" evidence="16">
    <location>
        <begin position="462"/>
        <end position="754"/>
    </location>
</feature>
<dbReference type="GO" id="GO:0016887">
    <property type="term" value="F:ATP hydrolysis activity"/>
    <property type="evidence" value="ECO:0007669"/>
    <property type="project" value="RHEA"/>
</dbReference>
<evidence type="ECO:0000313" key="18">
    <source>
        <dbReference type="Proteomes" id="UP000006860"/>
    </source>
</evidence>
<evidence type="ECO:0000259" key="16">
    <source>
        <dbReference type="PROSITE" id="PS51217"/>
    </source>
</evidence>
<dbReference type="InterPro" id="IPR000212">
    <property type="entry name" value="DNA_helicase_UvrD/REP"/>
</dbReference>
<evidence type="ECO:0000256" key="1">
    <source>
        <dbReference type="ARBA" id="ARBA00022722"/>
    </source>
</evidence>
<comment type="catalytic activity">
    <reaction evidence="11">
        <text>Couples ATP hydrolysis with the unwinding of duplex DNA by translocating in the 3'-5' direction.</text>
        <dbReference type="EC" id="5.6.2.4"/>
    </reaction>
</comment>
<dbReference type="Pfam" id="PF13361">
    <property type="entry name" value="UvrD_C"/>
    <property type="match status" value="2"/>
</dbReference>
<dbReference type="Pfam" id="PF00580">
    <property type="entry name" value="UvrD-helicase"/>
    <property type="match status" value="1"/>
</dbReference>
<evidence type="ECO:0000256" key="13">
    <source>
        <dbReference type="ARBA" id="ARBA00048988"/>
    </source>
</evidence>
<evidence type="ECO:0000256" key="2">
    <source>
        <dbReference type="ARBA" id="ARBA00022741"/>
    </source>
</evidence>
<evidence type="ECO:0000256" key="14">
    <source>
        <dbReference type="PROSITE-ProRule" id="PRU00560"/>
    </source>
</evidence>
<dbReference type="InterPro" id="IPR038726">
    <property type="entry name" value="PDDEXK_AddAB-type"/>
</dbReference>
<dbReference type="Gene3D" id="3.40.50.300">
    <property type="entry name" value="P-loop containing nucleotide triphosphate hydrolases"/>
    <property type="match status" value="4"/>
</dbReference>
<keyword evidence="9" id="KW-0234">DNA repair</keyword>
<keyword evidence="4 14" id="KW-0378">Hydrolase</keyword>
<dbReference type="OrthoDB" id="9810135at2"/>
<dbReference type="Gene3D" id="3.90.320.10">
    <property type="match status" value="1"/>
</dbReference>
<evidence type="ECO:0000256" key="10">
    <source>
        <dbReference type="ARBA" id="ARBA00023235"/>
    </source>
</evidence>
<dbReference type="STRING" id="756272.Plabr_2615"/>
<dbReference type="InterPro" id="IPR011335">
    <property type="entry name" value="Restrct_endonuc-II-like"/>
</dbReference>
<dbReference type="GO" id="GO:0004527">
    <property type="term" value="F:exonuclease activity"/>
    <property type="evidence" value="ECO:0007669"/>
    <property type="project" value="UniProtKB-KW"/>
</dbReference>
<dbReference type="GO" id="GO:0005829">
    <property type="term" value="C:cytosol"/>
    <property type="evidence" value="ECO:0007669"/>
    <property type="project" value="TreeGrafter"/>
</dbReference>
<evidence type="ECO:0000256" key="7">
    <source>
        <dbReference type="ARBA" id="ARBA00022840"/>
    </source>
</evidence>
<evidence type="ECO:0000256" key="5">
    <source>
        <dbReference type="ARBA" id="ARBA00022806"/>
    </source>
</evidence>
<proteinExistence type="predicted"/>
<dbReference type="GO" id="GO:0043138">
    <property type="term" value="F:3'-5' DNA helicase activity"/>
    <property type="evidence" value="ECO:0007669"/>
    <property type="project" value="UniProtKB-EC"/>
</dbReference>
<dbReference type="PROSITE" id="PS51198">
    <property type="entry name" value="UVRD_HELICASE_ATP_BIND"/>
    <property type="match status" value="1"/>
</dbReference>
<dbReference type="PANTHER" id="PTHR11070:SF48">
    <property type="entry name" value="ATP-DEPENDENT HELICASE_NUCLEASE SUBUNIT A"/>
    <property type="match status" value="1"/>
</dbReference>
<reference evidence="18" key="1">
    <citation type="submission" date="2011-02" db="EMBL/GenBank/DDBJ databases">
        <title>The complete genome of Planctomyces brasiliensis DSM 5305.</title>
        <authorList>
            <person name="Lucas S."/>
            <person name="Copeland A."/>
            <person name="Lapidus A."/>
            <person name="Bruce D."/>
            <person name="Goodwin L."/>
            <person name="Pitluck S."/>
            <person name="Kyrpides N."/>
            <person name="Mavromatis K."/>
            <person name="Pagani I."/>
            <person name="Ivanova N."/>
            <person name="Ovchinnikova G."/>
            <person name="Lu M."/>
            <person name="Detter J.C."/>
            <person name="Han C."/>
            <person name="Land M."/>
            <person name="Hauser L."/>
            <person name="Markowitz V."/>
            <person name="Cheng J.-F."/>
            <person name="Hugenholtz P."/>
            <person name="Woyke T."/>
            <person name="Wu D."/>
            <person name="Tindall B."/>
            <person name="Pomrenke H.G."/>
            <person name="Brambilla E."/>
            <person name="Klenk H.-P."/>
            <person name="Eisen J.A."/>
        </authorList>
    </citation>
    <scope>NUCLEOTIDE SEQUENCE [LARGE SCALE GENOMIC DNA]</scope>
    <source>
        <strain evidence="18">ATCC 49424 / DSM 5305 / JCM 21570 / NBRC 103401 / IFAM 1448</strain>
    </source>
</reference>
<dbReference type="EC" id="5.6.2.4" evidence="12"/>
<keyword evidence="8" id="KW-0238">DNA-binding</keyword>
<dbReference type="InterPro" id="IPR011604">
    <property type="entry name" value="PDDEXK-like_dom_sf"/>
</dbReference>
<evidence type="ECO:0000256" key="9">
    <source>
        <dbReference type="ARBA" id="ARBA00023204"/>
    </source>
</evidence>
<dbReference type="GO" id="GO:0003677">
    <property type="term" value="F:DNA binding"/>
    <property type="evidence" value="ECO:0007669"/>
    <property type="project" value="UniProtKB-KW"/>
</dbReference>
<gene>
    <name evidence="17" type="ordered locus">Plabr_2615</name>
</gene>
<dbReference type="HOGENOM" id="CLU_001114_1_1_0"/>